<evidence type="ECO:0000256" key="3">
    <source>
        <dbReference type="ARBA" id="ARBA00022650"/>
    </source>
</evidence>
<dbReference type="SUPFAM" id="SSF53633">
    <property type="entry name" value="Carbamate kinase-like"/>
    <property type="match status" value="1"/>
</dbReference>
<keyword evidence="1 8" id="KW-0963">Cytoplasm</keyword>
<reference evidence="10 11" key="1">
    <citation type="submission" date="2020-08" db="EMBL/GenBank/DDBJ databases">
        <title>Genomic Encyclopedia of Type Strains, Phase IV (KMG-IV): sequencing the most valuable type-strain genomes for metagenomic binning, comparative biology and taxonomic classification.</title>
        <authorList>
            <person name="Goeker M."/>
        </authorList>
    </citation>
    <scope>NUCLEOTIDE SEQUENCE [LARGE SCALE GENOMIC DNA]</scope>
    <source>
        <strain evidence="10 11">DSM 14925</strain>
    </source>
</reference>
<protein>
    <recommendedName>
        <fullName evidence="8">Glutamate 5-kinase</fullName>
        <ecNumber evidence="8">2.7.2.11</ecNumber>
    </recommendedName>
    <alternativeName>
        <fullName evidence="8">Gamma-glutamyl kinase</fullName>
        <shortName evidence="8">GK</shortName>
    </alternativeName>
</protein>
<name>A0A841C7P7_9LACT</name>
<feature type="binding site" evidence="8">
    <location>
        <begin position="172"/>
        <end position="173"/>
    </location>
    <ligand>
        <name>ATP</name>
        <dbReference type="ChEBI" id="CHEBI:30616"/>
    </ligand>
</feature>
<dbReference type="Gene3D" id="3.40.1160.10">
    <property type="entry name" value="Acetylglutamate kinase-like"/>
    <property type="match status" value="1"/>
</dbReference>
<dbReference type="InterPro" id="IPR041739">
    <property type="entry name" value="G5K_ProB"/>
</dbReference>
<dbReference type="GO" id="GO:0005829">
    <property type="term" value="C:cytosol"/>
    <property type="evidence" value="ECO:0007669"/>
    <property type="project" value="TreeGrafter"/>
</dbReference>
<keyword evidence="4 8" id="KW-0808">Transferase</keyword>
<dbReference type="PIRSF" id="PIRSF000729">
    <property type="entry name" value="GK"/>
    <property type="match status" value="1"/>
</dbReference>
<dbReference type="InterPro" id="IPR005715">
    <property type="entry name" value="Glu_5kinase/COase_Synthase"/>
</dbReference>
<gene>
    <name evidence="8" type="primary">proB</name>
    <name evidence="10" type="ORF">HNQ37_000289</name>
</gene>
<proteinExistence type="inferred from homology"/>
<evidence type="ECO:0000256" key="6">
    <source>
        <dbReference type="ARBA" id="ARBA00022777"/>
    </source>
</evidence>
<dbReference type="InterPro" id="IPR019797">
    <property type="entry name" value="Glutamate_5-kinase_CS"/>
</dbReference>
<keyword evidence="3 8" id="KW-0641">Proline biosynthesis</keyword>
<dbReference type="AlphaFoldDB" id="A0A841C7P7"/>
<feature type="binding site" evidence="8">
    <location>
        <begin position="214"/>
        <end position="220"/>
    </location>
    <ligand>
        <name>ATP</name>
        <dbReference type="ChEBI" id="CHEBI:30616"/>
    </ligand>
</feature>
<dbReference type="PANTHER" id="PTHR43654:SF1">
    <property type="entry name" value="ISOPENTENYL PHOSPHATE KINASE"/>
    <property type="match status" value="1"/>
</dbReference>
<dbReference type="EC" id="2.7.2.11" evidence="8"/>
<evidence type="ECO:0000259" key="9">
    <source>
        <dbReference type="Pfam" id="PF00696"/>
    </source>
</evidence>
<comment type="pathway">
    <text evidence="8">Amino-acid biosynthesis; L-proline biosynthesis; L-glutamate 5-semialdehyde from L-glutamate: step 1/2.</text>
</comment>
<keyword evidence="2 8" id="KW-0028">Amino-acid biosynthesis</keyword>
<dbReference type="InterPro" id="IPR001048">
    <property type="entry name" value="Asp/Glu/Uridylate_kinase"/>
</dbReference>
<dbReference type="PRINTS" id="PR00474">
    <property type="entry name" value="GLU5KINASE"/>
</dbReference>
<accession>A0A841C7P7</accession>
<feature type="binding site" evidence="8">
    <location>
        <position position="140"/>
    </location>
    <ligand>
        <name>substrate</name>
    </ligand>
</feature>
<evidence type="ECO:0000256" key="4">
    <source>
        <dbReference type="ARBA" id="ARBA00022679"/>
    </source>
</evidence>
<evidence type="ECO:0000256" key="5">
    <source>
        <dbReference type="ARBA" id="ARBA00022741"/>
    </source>
</evidence>
<evidence type="ECO:0000256" key="1">
    <source>
        <dbReference type="ARBA" id="ARBA00022490"/>
    </source>
</evidence>
<feature type="binding site" evidence="8">
    <location>
        <position position="13"/>
    </location>
    <ligand>
        <name>ATP</name>
        <dbReference type="ChEBI" id="CHEBI:30616"/>
    </ligand>
</feature>
<dbReference type="GO" id="GO:0004349">
    <property type="term" value="F:glutamate 5-kinase activity"/>
    <property type="evidence" value="ECO:0007669"/>
    <property type="project" value="UniProtKB-UniRule"/>
</dbReference>
<dbReference type="InterPro" id="IPR001057">
    <property type="entry name" value="Glu/AcGlu_kinase"/>
</dbReference>
<evidence type="ECO:0000256" key="7">
    <source>
        <dbReference type="ARBA" id="ARBA00022840"/>
    </source>
</evidence>
<dbReference type="HAMAP" id="MF_00456">
    <property type="entry name" value="ProB"/>
    <property type="match status" value="1"/>
</dbReference>
<keyword evidence="11" id="KW-1185">Reference proteome</keyword>
<organism evidence="10 11">
    <name type="scientific">Lactovum miscens</name>
    <dbReference type="NCBI Taxonomy" id="190387"/>
    <lineage>
        <taxon>Bacteria</taxon>
        <taxon>Bacillati</taxon>
        <taxon>Bacillota</taxon>
        <taxon>Bacilli</taxon>
        <taxon>Lactobacillales</taxon>
        <taxon>Streptococcaceae</taxon>
        <taxon>Lactovum</taxon>
    </lineage>
</organism>
<dbReference type="PROSITE" id="PS00902">
    <property type="entry name" value="GLUTAMATE_5_KINASE"/>
    <property type="match status" value="1"/>
</dbReference>
<dbReference type="EMBL" id="JACHHV010000003">
    <property type="protein sequence ID" value="MBB5887419.1"/>
    <property type="molecule type" value="Genomic_DNA"/>
</dbReference>
<dbReference type="NCBIfam" id="TIGR01027">
    <property type="entry name" value="proB"/>
    <property type="match status" value="1"/>
</dbReference>
<dbReference type="GO" id="GO:0055129">
    <property type="term" value="P:L-proline biosynthetic process"/>
    <property type="evidence" value="ECO:0007669"/>
    <property type="project" value="UniProtKB-UniRule"/>
</dbReference>
<dbReference type="CDD" id="cd04242">
    <property type="entry name" value="AAK_G5K_ProB"/>
    <property type="match status" value="1"/>
</dbReference>
<dbReference type="PANTHER" id="PTHR43654">
    <property type="entry name" value="GLUTAMATE 5-KINASE"/>
    <property type="match status" value="1"/>
</dbReference>
<comment type="subcellular location">
    <subcellularLocation>
        <location evidence="8">Cytoplasm</location>
    </subcellularLocation>
</comment>
<dbReference type="InterPro" id="IPR036393">
    <property type="entry name" value="AceGlu_kinase-like_sf"/>
</dbReference>
<keyword evidence="7 8" id="KW-0067">ATP-binding</keyword>
<evidence type="ECO:0000313" key="11">
    <source>
        <dbReference type="Proteomes" id="UP000562464"/>
    </source>
</evidence>
<evidence type="ECO:0000256" key="8">
    <source>
        <dbReference type="HAMAP-Rule" id="MF_00456"/>
    </source>
</evidence>
<evidence type="ECO:0000256" key="2">
    <source>
        <dbReference type="ARBA" id="ARBA00022605"/>
    </source>
</evidence>
<keyword evidence="5 8" id="KW-0547">Nucleotide-binding</keyword>
<sequence>MRNLKEVETIVVKVGTSTLTYENGRLNLRRIEILVRVLSDLQNAGKHVILVSSGAIGVGWQVMGLDHRPNTVPEKQAAAAIGQPQLMSIYENFFRKYNQKNAQILLTHMVIDDPQMHENAINTLSALLDYKVIPIVNENDTVVTDEIRVGDNDTLSAYIAQMVKADLLILLTDIDGFYNSNPSCNPDAKFISEVMKITKEIESMAGDSASDLGTGGMRTKLIAAKIAHSVGTKTIIMNGESPENIYRVLEGDIIGTYFD</sequence>
<dbReference type="InterPro" id="IPR011529">
    <property type="entry name" value="Glu_5kinase"/>
</dbReference>
<dbReference type="Proteomes" id="UP000562464">
    <property type="component" value="Unassembled WGS sequence"/>
</dbReference>
<feature type="binding site" evidence="8">
    <location>
        <position position="53"/>
    </location>
    <ligand>
        <name>substrate</name>
    </ligand>
</feature>
<keyword evidence="6 8" id="KW-0418">Kinase</keyword>
<comment type="caution">
    <text evidence="10">The sequence shown here is derived from an EMBL/GenBank/DDBJ whole genome shotgun (WGS) entry which is preliminary data.</text>
</comment>
<comment type="function">
    <text evidence="8">Catalyzes the transfer of a phosphate group to glutamate to form L-glutamate 5-phosphate.</text>
</comment>
<comment type="similarity">
    <text evidence="8">Belongs to the glutamate 5-kinase family.</text>
</comment>
<dbReference type="GO" id="GO:0005524">
    <property type="term" value="F:ATP binding"/>
    <property type="evidence" value="ECO:0007669"/>
    <property type="project" value="UniProtKB-KW"/>
</dbReference>
<dbReference type="Pfam" id="PF00696">
    <property type="entry name" value="AA_kinase"/>
    <property type="match status" value="1"/>
</dbReference>
<evidence type="ECO:0000313" key="10">
    <source>
        <dbReference type="EMBL" id="MBB5887419.1"/>
    </source>
</evidence>
<feature type="domain" description="Aspartate/glutamate/uridylate kinase" evidence="9">
    <location>
        <begin position="9"/>
        <end position="238"/>
    </location>
</feature>
<feature type="binding site" evidence="8">
    <location>
        <position position="152"/>
    </location>
    <ligand>
        <name>substrate</name>
    </ligand>
</feature>
<dbReference type="RefSeq" id="WP_183538591.1">
    <property type="nucleotide sequence ID" value="NZ_DASWOY010000021.1"/>
</dbReference>
<dbReference type="UniPathway" id="UPA00098">
    <property type="reaction ID" value="UER00359"/>
</dbReference>
<dbReference type="FunFam" id="3.40.1160.10:FF:000018">
    <property type="entry name" value="Glutamate 5-kinase"/>
    <property type="match status" value="1"/>
</dbReference>
<comment type="catalytic activity">
    <reaction evidence="8">
        <text>L-glutamate + ATP = L-glutamyl 5-phosphate + ADP</text>
        <dbReference type="Rhea" id="RHEA:14877"/>
        <dbReference type="ChEBI" id="CHEBI:29985"/>
        <dbReference type="ChEBI" id="CHEBI:30616"/>
        <dbReference type="ChEBI" id="CHEBI:58274"/>
        <dbReference type="ChEBI" id="CHEBI:456216"/>
        <dbReference type="EC" id="2.7.2.11"/>
    </reaction>
</comment>